<organism evidence="1 2">
    <name type="scientific">Caenorhabditis nigoni</name>
    <dbReference type="NCBI Taxonomy" id="1611254"/>
    <lineage>
        <taxon>Eukaryota</taxon>
        <taxon>Metazoa</taxon>
        <taxon>Ecdysozoa</taxon>
        <taxon>Nematoda</taxon>
        <taxon>Chromadorea</taxon>
        <taxon>Rhabditida</taxon>
        <taxon>Rhabditina</taxon>
        <taxon>Rhabditomorpha</taxon>
        <taxon>Rhabditoidea</taxon>
        <taxon>Rhabditidae</taxon>
        <taxon>Peloderinae</taxon>
        <taxon>Caenorhabditis</taxon>
    </lineage>
</organism>
<protein>
    <submittedName>
        <fullName evidence="1">Uncharacterized protein</fullName>
    </submittedName>
</protein>
<proteinExistence type="predicted"/>
<reference evidence="2" key="1">
    <citation type="submission" date="2017-10" db="EMBL/GenBank/DDBJ databases">
        <title>Rapid genome shrinkage in a self-fertile nematode reveals novel sperm competition proteins.</title>
        <authorList>
            <person name="Yin D."/>
            <person name="Schwarz E.M."/>
            <person name="Thomas C.G."/>
            <person name="Felde R.L."/>
            <person name="Korf I.F."/>
            <person name="Cutter A.D."/>
            <person name="Schartner C.M."/>
            <person name="Ralston E.J."/>
            <person name="Meyer B.J."/>
            <person name="Haag E.S."/>
        </authorList>
    </citation>
    <scope>NUCLEOTIDE SEQUENCE [LARGE SCALE GENOMIC DNA]</scope>
    <source>
        <strain evidence="2">JU1422</strain>
    </source>
</reference>
<evidence type="ECO:0000313" key="2">
    <source>
        <dbReference type="Proteomes" id="UP000230233"/>
    </source>
</evidence>
<gene>
    <name evidence="1" type="ORF">B9Z55_027840</name>
</gene>
<name>A0A2G5SE33_9PELO</name>
<accession>A0A2G5SE33</accession>
<evidence type="ECO:0000313" key="1">
    <source>
        <dbReference type="EMBL" id="PIC13179.1"/>
    </source>
</evidence>
<dbReference type="Proteomes" id="UP000230233">
    <property type="component" value="Unassembled WGS sequence"/>
</dbReference>
<sequence>MSPAPNRSAYGCFEMWRIGVVFQQCRESEVLTIEAIDQEGASPVLDCDAVGKVAKDFEERVQENVKSLEWNRRQLMCLETSLVAGRLVVIVAGCRFLCYADGVGRSFWPDSVAQLARVGVLLSVVGSWWLAFSYASVCDVGVKVDDVSDPS</sequence>
<comment type="caution">
    <text evidence="1">The sequence shown here is derived from an EMBL/GenBank/DDBJ whole genome shotgun (WGS) entry which is preliminary data.</text>
</comment>
<dbReference type="EMBL" id="PDUG01000014">
    <property type="protein sequence ID" value="PIC13179.1"/>
    <property type="molecule type" value="Genomic_DNA"/>
</dbReference>
<keyword evidence="2" id="KW-1185">Reference proteome</keyword>
<dbReference type="AlphaFoldDB" id="A0A2G5SE33"/>